<dbReference type="Proteomes" id="UP001058974">
    <property type="component" value="Chromosome 4"/>
</dbReference>
<organism evidence="2 3">
    <name type="scientific">Pisum sativum</name>
    <name type="common">Garden pea</name>
    <name type="synonym">Lathyrus oleraceus</name>
    <dbReference type="NCBI Taxonomy" id="3888"/>
    <lineage>
        <taxon>Eukaryota</taxon>
        <taxon>Viridiplantae</taxon>
        <taxon>Streptophyta</taxon>
        <taxon>Embryophyta</taxon>
        <taxon>Tracheophyta</taxon>
        <taxon>Spermatophyta</taxon>
        <taxon>Magnoliopsida</taxon>
        <taxon>eudicotyledons</taxon>
        <taxon>Gunneridae</taxon>
        <taxon>Pentapetalae</taxon>
        <taxon>rosids</taxon>
        <taxon>fabids</taxon>
        <taxon>Fabales</taxon>
        <taxon>Fabaceae</taxon>
        <taxon>Papilionoideae</taxon>
        <taxon>50 kb inversion clade</taxon>
        <taxon>NPAAA clade</taxon>
        <taxon>Hologalegina</taxon>
        <taxon>IRL clade</taxon>
        <taxon>Fabeae</taxon>
        <taxon>Lathyrus</taxon>
    </lineage>
</organism>
<evidence type="ECO:0000313" key="3">
    <source>
        <dbReference type="Proteomes" id="UP001058974"/>
    </source>
</evidence>
<sequence>MSLARRICSLQRKIYKRNLVSWNLGISVENEKTEDGAEALDNPVTSESADEVSAFPLEHCMRILPHDQNTGALFIAITIEEVVKAVPEENMIDNVSNTEDLEVSPLTHEEQNSEETKLPHNAQDIAKQSASVEIDDLKIAGNSLQSHQYQQQWMSIQYPTTAMAMMQQQMMMYPQRYMLCVHPHHYQAPLH</sequence>
<dbReference type="EMBL" id="JAMSHJ010000004">
    <property type="protein sequence ID" value="KAI5420111.1"/>
    <property type="molecule type" value="Genomic_DNA"/>
</dbReference>
<dbReference type="Gramene" id="Psat04G0405000-T1">
    <property type="protein sequence ID" value="KAI5420111.1"/>
    <property type="gene ID" value="KIW84_044050"/>
</dbReference>
<evidence type="ECO:0000313" key="2">
    <source>
        <dbReference type="EMBL" id="KAI5420111.1"/>
    </source>
</evidence>
<dbReference type="Gene3D" id="3.40.50.150">
    <property type="entry name" value="Vaccinia Virus protein VP39"/>
    <property type="match status" value="1"/>
</dbReference>
<feature type="compositionally biased region" description="Basic and acidic residues" evidence="1">
    <location>
        <begin position="107"/>
        <end position="118"/>
    </location>
</feature>
<gene>
    <name evidence="2" type="ORF">KIW84_044050</name>
</gene>
<accession>A0A9D5AUX0</accession>
<dbReference type="AlphaFoldDB" id="A0A9D5AUX0"/>
<feature type="region of interest" description="Disordered" evidence="1">
    <location>
        <begin position="95"/>
        <end position="118"/>
    </location>
</feature>
<protein>
    <submittedName>
        <fullName evidence="2">Uncharacterized protein</fullName>
    </submittedName>
</protein>
<proteinExistence type="predicted"/>
<comment type="caution">
    <text evidence="2">The sequence shown here is derived from an EMBL/GenBank/DDBJ whole genome shotgun (WGS) entry which is preliminary data.</text>
</comment>
<keyword evidence="3" id="KW-1185">Reference proteome</keyword>
<name>A0A9D5AUX0_PEA</name>
<dbReference type="InterPro" id="IPR029063">
    <property type="entry name" value="SAM-dependent_MTases_sf"/>
</dbReference>
<reference evidence="2 3" key="1">
    <citation type="journal article" date="2022" name="Nat. Genet.">
        <title>Improved pea reference genome and pan-genome highlight genomic features and evolutionary characteristics.</title>
        <authorList>
            <person name="Yang T."/>
            <person name="Liu R."/>
            <person name="Luo Y."/>
            <person name="Hu S."/>
            <person name="Wang D."/>
            <person name="Wang C."/>
            <person name="Pandey M.K."/>
            <person name="Ge S."/>
            <person name="Xu Q."/>
            <person name="Li N."/>
            <person name="Li G."/>
            <person name="Huang Y."/>
            <person name="Saxena R.K."/>
            <person name="Ji Y."/>
            <person name="Li M."/>
            <person name="Yan X."/>
            <person name="He Y."/>
            <person name="Liu Y."/>
            <person name="Wang X."/>
            <person name="Xiang C."/>
            <person name="Varshney R.K."/>
            <person name="Ding H."/>
            <person name="Gao S."/>
            <person name="Zong X."/>
        </authorList>
    </citation>
    <scope>NUCLEOTIDE SEQUENCE [LARGE SCALE GENOMIC DNA]</scope>
    <source>
        <strain evidence="2 3">cv. Zhongwan 6</strain>
    </source>
</reference>
<evidence type="ECO:0000256" key="1">
    <source>
        <dbReference type="SAM" id="MobiDB-lite"/>
    </source>
</evidence>